<name>A0A356LJD3_9BURK</name>
<dbReference type="InterPro" id="IPR016102">
    <property type="entry name" value="Succinyl-CoA_synth-like"/>
</dbReference>
<dbReference type="Gene3D" id="3.30.470.20">
    <property type="entry name" value="ATP-grasp fold, B domain"/>
    <property type="match status" value="1"/>
</dbReference>
<dbReference type="Pfam" id="PF13549">
    <property type="entry name" value="ATP-grasp_5"/>
    <property type="match status" value="1"/>
</dbReference>
<dbReference type="Gene3D" id="3.40.50.720">
    <property type="entry name" value="NAD(P)-binding Rossmann-like Domain"/>
    <property type="match status" value="1"/>
</dbReference>
<dbReference type="GO" id="GO:0005524">
    <property type="term" value="F:ATP binding"/>
    <property type="evidence" value="ECO:0007669"/>
    <property type="project" value="InterPro"/>
</dbReference>
<dbReference type="SUPFAM" id="SSF52210">
    <property type="entry name" value="Succinyl-CoA synthetase domains"/>
    <property type="match status" value="2"/>
</dbReference>
<dbReference type="Pfam" id="PF13380">
    <property type="entry name" value="CoA_binding_2"/>
    <property type="match status" value="1"/>
</dbReference>
<accession>A0A356LJD3</accession>
<dbReference type="InterPro" id="IPR043938">
    <property type="entry name" value="Ligase_CoA_dom"/>
</dbReference>
<dbReference type="Gene3D" id="3.30.1490.20">
    <property type="entry name" value="ATP-grasp fold, A domain"/>
    <property type="match status" value="1"/>
</dbReference>
<dbReference type="SUPFAM" id="SSF56059">
    <property type="entry name" value="Glutathione synthetase ATP-binding domain-like"/>
    <property type="match status" value="1"/>
</dbReference>
<dbReference type="InterPro" id="IPR032875">
    <property type="entry name" value="Succ_CoA_lig_flav_dom"/>
</dbReference>
<dbReference type="Pfam" id="PF13607">
    <property type="entry name" value="Succ_CoA_lig"/>
    <property type="match status" value="1"/>
</dbReference>
<dbReference type="InterPro" id="IPR013815">
    <property type="entry name" value="ATP_grasp_subdomain_1"/>
</dbReference>
<dbReference type="InterPro" id="IPR036291">
    <property type="entry name" value="NAD(P)-bd_dom_sf"/>
</dbReference>
<evidence type="ECO:0000313" key="2">
    <source>
        <dbReference type="EMBL" id="HBP31024.1"/>
    </source>
</evidence>
<dbReference type="Pfam" id="PF19045">
    <property type="entry name" value="Ligase_CoA_2"/>
    <property type="match status" value="1"/>
</dbReference>
<gene>
    <name evidence="2" type="ORF">DD666_16620</name>
</gene>
<feature type="domain" description="CoA-binding" evidence="1">
    <location>
        <begin position="15"/>
        <end position="110"/>
    </location>
</feature>
<dbReference type="SUPFAM" id="SSF51735">
    <property type="entry name" value="NAD(P)-binding Rossmann-fold domains"/>
    <property type="match status" value="1"/>
</dbReference>
<comment type="caution">
    <text evidence="2">The sequence shown here is derived from an EMBL/GenBank/DDBJ whole genome shotgun (WGS) entry which is preliminary data.</text>
</comment>
<dbReference type="Gene3D" id="3.40.50.261">
    <property type="entry name" value="Succinyl-CoA synthetase domains"/>
    <property type="match status" value="2"/>
</dbReference>
<protein>
    <submittedName>
        <fullName evidence="2">CoA-binding protein</fullName>
    </submittedName>
</protein>
<dbReference type="GO" id="GO:0043758">
    <property type="term" value="F:acetate-CoA ligase (ADP-forming) activity"/>
    <property type="evidence" value="ECO:0007669"/>
    <property type="project" value="InterPro"/>
</dbReference>
<organism evidence="2 3">
    <name type="scientific">Advenella kashmirensis</name>
    <dbReference type="NCBI Taxonomy" id="310575"/>
    <lineage>
        <taxon>Bacteria</taxon>
        <taxon>Pseudomonadati</taxon>
        <taxon>Pseudomonadota</taxon>
        <taxon>Betaproteobacteria</taxon>
        <taxon>Burkholderiales</taxon>
        <taxon>Alcaligenaceae</taxon>
    </lineage>
</organism>
<sequence length="701" mass="74521">MTTLLYQSDPSLAALLNPSSVAIIGASDNPDKIGGRPVYYMKKHGYKGKIYPINPTRNIIQGEKSWGSVQDLPEVPELVIIAVAGEAAVDAVKACSKLGVPAAIVITAGFSETGPQGKLLQDRMTGLASAQGMRIVGPNSQGLANFGNGAIACFSTMFLEIEPGDGPVSVISQSGGMSAMIYGLLRNRGIGVRHVHATGNEADITVGQLAMASLHDRQIKLILMYLESLQNAEELAAVAALAKRRGVALIAIKAGHSPSGAQAAASHTGALANQDNTIDAFFEQHGILRARDPHELVRYAEFILRSPLPAGRQTVIVSNSGASCVLAADAAEDNGLRVLPLTAGTQDKLSMHLSSFATTRNPVDITAALLSNNRLFGQVLSCIGNDPKADSFVIDIPVAGRGYDVATFAEDTENFVSDSQKPVVVVAWQPAVAQAFRQRNIPVFDDEEQAMSTLAAAHRFHASLTRKTTDWSAIADKPIALGRKGSILSEADSLDMLASVGITVVDYIRCTDAHQAVAYWQTCKHPVVIKACSEKIPHKSEHGLVALAIDSEAKIREVFNSQSATLENLGIRDKRWVVAPMENGLFEFAAGVHMDPVFGPVIMAGTGGKYIEALQDVFVLISPFSMGDVMDKLCTLQIAPLLQGVRGDPPADMQAFAELVVKLGKFAMTHSASIRSIDINPILIRPQGLGVIAVDALIEFA</sequence>
<dbReference type="Proteomes" id="UP000264036">
    <property type="component" value="Unassembled WGS sequence"/>
</dbReference>
<reference evidence="2 3" key="1">
    <citation type="journal article" date="2018" name="Nat. Biotechnol.">
        <title>A standardized bacterial taxonomy based on genome phylogeny substantially revises the tree of life.</title>
        <authorList>
            <person name="Parks D.H."/>
            <person name="Chuvochina M."/>
            <person name="Waite D.W."/>
            <person name="Rinke C."/>
            <person name="Skarshewski A."/>
            <person name="Chaumeil P.A."/>
            <person name="Hugenholtz P."/>
        </authorList>
    </citation>
    <scope>NUCLEOTIDE SEQUENCE [LARGE SCALE GENOMIC DNA]</scope>
    <source>
        <strain evidence="2">UBA10707</strain>
    </source>
</reference>
<dbReference type="PANTHER" id="PTHR42793:SF4">
    <property type="entry name" value="BLL6376 PROTEIN"/>
    <property type="match status" value="1"/>
</dbReference>
<proteinExistence type="predicted"/>
<dbReference type="EMBL" id="DOEK01000035">
    <property type="protein sequence ID" value="HBP31024.1"/>
    <property type="molecule type" value="Genomic_DNA"/>
</dbReference>
<evidence type="ECO:0000313" key="3">
    <source>
        <dbReference type="Proteomes" id="UP000264036"/>
    </source>
</evidence>
<dbReference type="AlphaFoldDB" id="A0A356LJD3"/>
<dbReference type="InterPro" id="IPR003781">
    <property type="entry name" value="CoA-bd"/>
</dbReference>
<dbReference type="PANTHER" id="PTHR42793">
    <property type="entry name" value="COA BINDING DOMAIN CONTAINING PROTEIN"/>
    <property type="match status" value="1"/>
</dbReference>
<dbReference type="SMART" id="SM00881">
    <property type="entry name" value="CoA_binding"/>
    <property type="match status" value="1"/>
</dbReference>
<evidence type="ECO:0000259" key="1">
    <source>
        <dbReference type="SMART" id="SM00881"/>
    </source>
</evidence>